<organism evidence="2 3">
    <name type="scientific">Faunimonas pinastri</name>
    <dbReference type="NCBI Taxonomy" id="1855383"/>
    <lineage>
        <taxon>Bacteria</taxon>
        <taxon>Pseudomonadati</taxon>
        <taxon>Pseudomonadota</taxon>
        <taxon>Alphaproteobacteria</taxon>
        <taxon>Hyphomicrobiales</taxon>
        <taxon>Afifellaceae</taxon>
        <taxon>Faunimonas</taxon>
    </lineage>
</organism>
<dbReference type="AlphaFoldDB" id="A0A1H9QMS8"/>
<keyword evidence="1" id="KW-1133">Transmembrane helix</keyword>
<gene>
    <name evidence="2" type="ORF">SAMN05216548_1309</name>
</gene>
<keyword evidence="1" id="KW-0472">Membrane</keyword>
<reference evidence="2 3" key="1">
    <citation type="submission" date="2016-10" db="EMBL/GenBank/DDBJ databases">
        <authorList>
            <person name="de Groot N.N."/>
        </authorList>
    </citation>
    <scope>NUCLEOTIDE SEQUENCE [LARGE SCALE GENOMIC DNA]</scope>
    <source>
        <strain evidence="2 3">A52C2</strain>
    </source>
</reference>
<evidence type="ECO:0000256" key="1">
    <source>
        <dbReference type="SAM" id="Phobius"/>
    </source>
</evidence>
<evidence type="ECO:0000313" key="3">
    <source>
        <dbReference type="Proteomes" id="UP000199647"/>
    </source>
</evidence>
<keyword evidence="3" id="KW-1185">Reference proteome</keyword>
<proteinExistence type="predicted"/>
<name>A0A1H9QMS8_9HYPH</name>
<protein>
    <submittedName>
        <fullName evidence="2">Uncharacterized protein</fullName>
    </submittedName>
</protein>
<dbReference type="RefSeq" id="WP_143062074.1">
    <property type="nucleotide sequence ID" value="NZ_FOFG01000030.1"/>
</dbReference>
<keyword evidence="1" id="KW-0812">Transmembrane</keyword>
<sequence>MNNDDHSDGGSAPVASVGSRGILGFTMFAALLDRLSNSGALSNEDLQFIFDSGARSLMKNGDATSDEAWSILMETAETFGFEVKQT</sequence>
<dbReference type="EMBL" id="FOFG01000030">
    <property type="protein sequence ID" value="SER61159.1"/>
    <property type="molecule type" value="Genomic_DNA"/>
</dbReference>
<accession>A0A1H9QMS8</accession>
<dbReference type="Proteomes" id="UP000199647">
    <property type="component" value="Unassembled WGS sequence"/>
</dbReference>
<evidence type="ECO:0000313" key="2">
    <source>
        <dbReference type="EMBL" id="SER61159.1"/>
    </source>
</evidence>
<feature type="transmembrane region" description="Helical" evidence="1">
    <location>
        <begin position="12"/>
        <end position="32"/>
    </location>
</feature>
<dbReference type="STRING" id="1855383.SAMN05216548_1309"/>